<evidence type="ECO:0000313" key="4">
    <source>
        <dbReference type="Proteomes" id="UP000046680"/>
    </source>
</evidence>
<protein>
    <submittedName>
        <fullName evidence="1">Uncharacterized protein</fullName>
    </submittedName>
</protein>
<name>A0A654U679_MYCTX</name>
<dbReference type="EMBL" id="CSBK01002648">
    <property type="protein sequence ID" value="CPA05769.1"/>
    <property type="molecule type" value="Genomic_DNA"/>
</dbReference>
<dbReference type="AlphaFoldDB" id="A0A654U679"/>
<reference evidence="3 4" key="2">
    <citation type="submission" date="2015-03" db="EMBL/GenBank/DDBJ databases">
        <authorList>
            <consortium name="Pathogen Informatics"/>
        </authorList>
    </citation>
    <scope>NUCLEOTIDE SEQUENCE [LARGE SCALE GENOMIC DNA]</scope>
    <source>
        <strain evidence="1 4">C09601061</strain>
        <strain evidence="3">N09902308</strain>
    </source>
</reference>
<dbReference type="EMBL" id="CGCX01002350">
    <property type="protein sequence ID" value="CFS10719.1"/>
    <property type="molecule type" value="Genomic_DNA"/>
</dbReference>
<reference evidence="2" key="1">
    <citation type="submission" date="2015-03" db="EMBL/GenBank/DDBJ databases">
        <authorList>
            <consortium name="Pathogen Informatics"/>
            <person name="Murphy D."/>
        </authorList>
    </citation>
    <scope>NUCLEOTIDE SEQUENCE</scope>
    <source>
        <strain evidence="2">N09902308</strain>
    </source>
</reference>
<evidence type="ECO:0000313" key="3">
    <source>
        <dbReference type="Proteomes" id="UP000039021"/>
    </source>
</evidence>
<sequence length="32" mass="3468">MKLRIFPRADDCKLTEIIACNGKPTATGSMSV</sequence>
<accession>A0A654U679</accession>
<evidence type="ECO:0000313" key="2">
    <source>
        <dbReference type="EMBL" id="CPA05769.1"/>
    </source>
</evidence>
<proteinExistence type="predicted"/>
<evidence type="ECO:0000313" key="1">
    <source>
        <dbReference type="EMBL" id="CFS10719.1"/>
    </source>
</evidence>
<gene>
    <name evidence="1" type="ORF">ERS007657_04048</name>
    <name evidence="2" type="ORF">ERS007739_04340</name>
</gene>
<dbReference type="Proteomes" id="UP000046680">
    <property type="component" value="Unassembled WGS sequence"/>
</dbReference>
<dbReference type="Proteomes" id="UP000039021">
    <property type="component" value="Unassembled WGS sequence"/>
</dbReference>
<organism evidence="1 4">
    <name type="scientific">Mycobacterium tuberculosis</name>
    <dbReference type="NCBI Taxonomy" id="1773"/>
    <lineage>
        <taxon>Bacteria</taxon>
        <taxon>Bacillati</taxon>
        <taxon>Actinomycetota</taxon>
        <taxon>Actinomycetes</taxon>
        <taxon>Mycobacteriales</taxon>
        <taxon>Mycobacteriaceae</taxon>
        <taxon>Mycobacterium</taxon>
        <taxon>Mycobacterium tuberculosis complex</taxon>
    </lineage>
</organism>